<dbReference type="GO" id="GO:0016787">
    <property type="term" value="F:hydrolase activity"/>
    <property type="evidence" value="ECO:0007669"/>
    <property type="project" value="UniProtKB-KW"/>
</dbReference>
<dbReference type="Pfam" id="PF00753">
    <property type="entry name" value="Lactamase_B"/>
    <property type="match status" value="1"/>
</dbReference>
<dbReference type="GO" id="GO:0046872">
    <property type="term" value="F:metal ion binding"/>
    <property type="evidence" value="ECO:0007669"/>
    <property type="project" value="UniProtKB-KW"/>
</dbReference>
<protein>
    <submittedName>
        <fullName evidence="6">Metallo-beta-lactamase superfamily protein</fullName>
    </submittedName>
</protein>
<dbReference type="Proteomes" id="UP000315783">
    <property type="component" value="Unassembled WGS sequence"/>
</dbReference>
<dbReference type="STRING" id="43265.A0A545VY63"/>
<evidence type="ECO:0000256" key="1">
    <source>
        <dbReference type="ARBA" id="ARBA00007749"/>
    </source>
</evidence>
<dbReference type="CDD" id="cd07730">
    <property type="entry name" value="metallo-hydrolase-like_MBL-fold"/>
    <property type="match status" value="1"/>
</dbReference>
<dbReference type="AlphaFoldDB" id="A0A545VY63"/>
<dbReference type="PANTHER" id="PTHR42978">
    <property type="entry name" value="QUORUM-QUENCHING LACTONASE YTNP-RELATED-RELATED"/>
    <property type="match status" value="1"/>
</dbReference>
<name>A0A545VY63_9HYPO</name>
<evidence type="ECO:0000256" key="4">
    <source>
        <dbReference type="ARBA" id="ARBA00022833"/>
    </source>
</evidence>
<evidence type="ECO:0000313" key="6">
    <source>
        <dbReference type="EMBL" id="TQV94751.1"/>
    </source>
</evidence>
<dbReference type="OrthoDB" id="10250730at2759"/>
<comment type="caution">
    <text evidence="6">The sequence shown here is derived from an EMBL/GenBank/DDBJ whole genome shotgun (WGS) entry which is preliminary data.</text>
</comment>
<keyword evidence="7" id="KW-1185">Reference proteome</keyword>
<evidence type="ECO:0000259" key="5">
    <source>
        <dbReference type="SMART" id="SM00849"/>
    </source>
</evidence>
<keyword evidence="4" id="KW-0862">Zinc</keyword>
<keyword evidence="2" id="KW-0479">Metal-binding</keyword>
<dbReference type="InterPro" id="IPR051013">
    <property type="entry name" value="MBL_superfamily_lactonases"/>
</dbReference>
<dbReference type="InterPro" id="IPR036866">
    <property type="entry name" value="RibonucZ/Hydroxyglut_hydro"/>
</dbReference>
<comment type="similarity">
    <text evidence="1">Belongs to the metallo-beta-lactamase superfamily.</text>
</comment>
<proteinExistence type="inferred from homology"/>
<dbReference type="PANTHER" id="PTHR42978:SF5">
    <property type="entry name" value="METALLO-BETA-LACTAMASE DOMAIN-CONTAINING PROTEIN"/>
    <property type="match status" value="1"/>
</dbReference>
<organism evidence="6 7">
    <name type="scientific">Cordyceps javanica</name>
    <dbReference type="NCBI Taxonomy" id="43265"/>
    <lineage>
        <taxon>Eukaryota</taxon>
        <taxon>Fungi</taxon>
        <taxon>Dikarya</taxon>
        <taxon>Ascomycota</taxon>
        <taxon>Pezizomycotina</taxon>
        <taxon>Sordariomycetes</taxon>
        <taxon>Hypocreomycetidae</taxon>
        <taxon>Hypocreales</taxon>
        <taxon>Cordycipitaceae</taxon>
        <taxon>Cordyceps</taxon>
    </lineage>
</organism>
<evidence type="ECO:0000256" key="2">
    <source>
        <dbReference type="ARBA" id="ARBA00022723"/>
    </source>
</evidence>
<dbReference type="SUPFAM" id="SSF56281">
    <property type="entry name" value="Metallo-hydrolase/oxidoreductase"/>
    <property type="match status" value="1"/>
</dbReference>
<accession>A0A545VY63</accession>
<dbReference type="EMBL" id="SPUK01000009">
    <property type="protein sequence ID" value="TQV94751.1"/>
    <property type="molecule type" value="Genomic_DNA"/>
</dbReference>
<sequence>MVNEFRIPESSNTVSVSIINSTSKVTIEADKIFANPHPNHPILEVPNFSFVIQHEAKNYTILFDLGLRKDFLNAAPIVSNVLRSGESSLTVEKDVHHILKDGGLSPSTVNAAVWSHWHIDHIGDPSLFHHDMKLIVGPGFRENFLPGYPANEESMVLASDFENRELEELDFMTETATRVQVGQFDAIDYFEDGSLYFLNAPGHTIGHIAALARVQSAPDSFILMAADGCIHGGQLRPSPAHPLPAAARSSSLELGQEDVNANHDQRPFYRAARNGVSHDADLADKTIQFLQDADARDDVFVVFSHDKSLLDVVDFFRKRQTTLFRKVGPRNADGNF</sequence>
<dbReference type="SMART" id="SM00849">
    <property type="entry name" value="Lactamase_B"/>
    <property type="match status" value="1"/>
</dbReference>
<evidence type="ECO:0000256" key="3">
    <source>
        <dbReference type="ARBA" id="ARBA00022801"/>
    </source>
</evidence>
<keyword evidence="3" id="KW-0378">Hydrolase</keyword>
<reference evidence="6 7" key="1">
    <citation type="journal article" date="2019" name="Appl. Microbiol. Biotechnol.">
        <title>Genome sequence of Isaria javanica and comparative genome analysis insights into family S53 peptidase evolution in fungal entomopathogens.</title>
        <authorList>
            <person name="Lin R."/>
            <person name="Zhang X."/>
            <person name="Xin B."/>
            <person name="Zou M."/>
            <person name="Gao Y."/>
            <person name="Qin F."/>
            <person name="Hu Q."/>
            <person name="Xie B."/>
            <person name="Cheng X."/>
        </authorList>
    </citation>
    <scope>NUCLEOTIDE SEQUENCE [LARGE SCALE GENOMIC DNA]</scope>
    <source>
        <strain evidence="6 7">IJ1G</strain>
    </source>
</reference>
<feature type="domain" description="Metallo-beta-lactamase" evidence="5">
    <location>
        <begin position="46"/>
        <end position="263"/>
    </location>
</feature>
<dbReference type="Gene3D" id="3.60.15.10">
    <property type="entry name" value="Ribonuclease Z/Hydroxyacylglutathione hydrolase-like"/>
    <property type="match status" value="1"/>
</dbReference>
<gene>
    <name evidence="6" type="ORF">IF1G_06762</name>
</gene>
<evidence type="ECO:0000313" key="7">
    <source>
        <dbReference type="Proteomes" id="UP000315783"/>
    </source>
</evidence>
<dbReference type="InterPro" id="IPR001279">
    <property type="entry name" value="Metallo-B-lactamas"/>
</dbReference>